<accession>A0A3D8YCZ1</accession>
<dbReference type="Proteomes" id="UP000256373">
    <property type="component" value="Unassembled WGS sequence"/>
</dbReference>
<name>A0A3D8YCZ1_9BACT</name>
<dbReference type="RefSeq" id="WP_115830329.1">
    <property type="nucleotide sequence ID" value="NZ_QNUL01000005.1"/>
</dbReference>
<proteinExistence type="predicted"/>
<protein>
    <recommendedName>
        <fullName evidence="3">Outer membrane protein beta-barrel domain-containing protein</fullName>
    </recommendedName>
</protein>
<dbReference type="EMBL" id="QNUL01000005">
    <property type="protein sequence ID" value="REA62331.1"/>
    <property type="molecule type" value="Genomic_DNA"/>
</dbReference>
<sequence>MKSQIIRKSLFISIVLFQVVLKSFAQKETSNQVSNKQKFGVEFKSYGLGVGGTKQGRGREGFNIFYSWKMLGNNKHQLYISPQIGYIADPGIQTRVLHTVSVDYNLNLSKRFELGAFVGLSHVITRLAFDRYDYNDNGDFVNEGKFRGQLSPSYGGRVGWKLIKRDHFSISPYVSLSFIKLDRSYDGSILGFKRSSAVGLTFNF</sequence>
<evidence type="ECO:0000313" key="1">
    <source>
        <dbReference type="EMBL" id="REA62331.1"/>
    </source>
</evidence>
<evidence type="ECO:0008006" key="3">
    <source>
        <dbReference type="Google" id="ProtNLM"/>
    </source>
</evidence>
<dbReference type="AlphaFoldDB" id="A0A3D8YCZ1"/>
<comment type="caution">
    <text evidence="1">The sequence shown here is derived from an EMBL/GenBank/DDBJ whole genome shotgun (WGS) entry which is preliminary data.</text>
</comment>
<organism evidence="1 2">
    <name type="scientific">Dyadobacter luteus</name>
    <dbReference type="NCBI Taxonomy" id="2259619"/>
    <lineage>
        <taxon>Bacteria</taxon>
        <taxon>Pseudomonadati</taxon>
        <taxon>Bacteroidota</taxon>
        <taxon>Cytophagia</taxon>
        <taxon>Cytophagales</taxon>
        <taxon>Spirosomataceae</taxon>
        <taxon>Dyadobacter</taxon>
    </lineage>
</organism>
<keyword evidence="2" id="KW-1185">Reference proteome</keyword>
<reference evidence="1 2" key="1">
    <citation type="submission" date="2018-07" db="EMBL/GenBank/DDBJ databases">
        <title>Dyadobacter roseus sp. nov., isolated from rose rhizosphere soil.</title>
        <authorList>
            <person name="Chen L."/>
        </authorList>
    </citation>
    <scope>NUCLEOTIDE SEQUENCE [LARGE SCALE GENOMIC DNA]</scope>
    <source>
        <strain evidence="1 2">RS19</strain>
    </source>
</reference>
<gene>
    <name evidence="1" type="ORF">DSL64_08675</name>
</gene>
<evidence type="ECO:0000313" key="2">
    <source>
        <dbReference type="Proteomes" id="UP000256373"/>
    </source>
</evidence>